<accession>A0ABV5YPP6</accession>
<dbReference type="RefSeq" id="WP_378209804.1">
    <property type="nucleotide sequence ID" value="NZ_JBHLZP010000334.1"/>
</dbReference>
<dbReference type="PANTHER" id="PTHR21525">
    <property type="entry name" value="MOTILE SPERM PROTEIN"/>
    <property type="match status" value="1"/>
</dbReference>
<evidence type="ECO:0000313" key="3">
    <source>
        <dbReference type="EMBL" id="MFB9837020.1"/>
    </source>
</evidence>
<keyword evidence="4" id="KW-1185">Reference proteome</keyword>
<protein>
    <submittedName>
        <fullName evidence="3">Transglycosylase SLT domain-containing protein</fullName>
    </submittedName>
</protein>
<organism evidence="3 4">
    <name type="scientific">Actinoallomurus acaciae</name>
    <dbReference type="NCBI Taxonomy" id="502577"/>
    <lineage>
        <taxon>Bacteria</taxon>
        <taxon>Bacillati</taxon>
        <taxon>Actinomycetota</taxon>
        <taxon>Actinomycetes</taxon>
        <taxon>Streptosporangiales</taxon>
        <taxon>Thermomonosporaceae</taxon>
        <taxon>Actinoallomurus</taxon>
    </lineage>
</organism>
<dbReference type="Gene3D" id="1.10.530.10">
    <property type="match status" value="1"/>
</dbReference>
<gene>
    <name evidence="3" type="ORF">ACFFNX_33095</name>
</gene>
<dbReference type="InterPro" id="IPR023346">
    <property type="entry name" value="Lysozyme-like_dom_sf"/>
</dbReference>
<evidence type="ECO:0000313" key="4">
    <source>
        <dbReference type="Proteomes" id="UP001589627"/>
    </source>
</evidence>
<dbReference type="PANTHER" id="PTHR21525:SF9">
    <property type="entry name" value="CHANNEL_COLICIN DOMAIN-CONTAINING PROTEIN"/>
    <property type="match status" value="1"/>
</dbReference>
<proteinExistence type="predicted"/>
<feature type="domain" description="Transglycosylase SLT" evidence="2">
    <location>
        <begin position="227"/>
        <end position="304"/>
    </location>
</feature>
<dbReference type="Pfam" id="PF01464">
    <property type="entry name" value="SLT"/>
    <property type="match status" value="1"/>
</dbReference>
<dbReference type="EMBL" id="JBHLZP010000334">
    <property type="protein sequence ID" value="MFB9837020.1"/>
    <property type="molecule type" value="Genomic_DNA"/>
</dbReference>
<feature type="region of interest" description="Disordered" evidence="1">
    <location>
        <begin position="168"/>
        <end position="202"/>
    </location>
</feature>
<comment type="caution">
    <text evidence="3">The sequence shown here is derived from an EMBL/GenBank/DDBJ whole genome shotgun (WGS) entry which is preliminary data.</text>
</comment>
<dbReference type="SUPFAM" id="SSF53955">
    <property type="entry name" value="Lysozyme-like"/>
    <property type="match status" value="1"/>
</dbReference>
<evidence type="ECO:0000256" key="1">
    <source>
        <dbReference type="SAM" id="MobiDB-lite"/>
    </source>
</evidence>
<dbReference type="InterPro" id="IPR008258">
    <property type="entry name" value="Transglycosylase_SLT_dom_1"/>
</dbReference>
<dbReference type="Proteomes" id="UP001589627">
    <property type="component" value="Unassembled WGS sequence"/>
</dbReference>
<feature type="region of interest" description="Disordered" evidence="1">
    <location>
        <begin position="113"/>
        <end position="138"/>
    </location>
</feature>
<sequence length="320" mass="33731">MSELTYSQLYNFQPAKFADTAGAWKQWADSALEHAGFLNDKVGQHITVGHWGGLSSELARGRVTDAHVNISKSAGQLQNVETMLTQAGKDFEAAQRDLLNAVGDATKQGYSVVESGSDAEVKAPATPPKGKSPQDVVDEGQRLQTRINAALYRARRIDDGLTGALNGLDPKTGASGPNGSHGPAGWNGSYGSSGAPPLTRPSGEVADWIKQAIDIMRAHGINVTYADAPIIATIIQYESGGNPNAINLWDSNAAAGHPSKGLMQTIDPTFNSYALSGHTNVYNPVDNIIAGTRYALSRYGSLGNVPGIQGIANHTGYVGY</sequence>
<reference evidence="3 4" key="1">
    <citation type="submission" date="2024-09" db="EMBL/GenBank/DDBJ databases">
        <authorList>
            <person name="Sun Q."/>
            <person name="Mori K."/>
        </authorList>
    </citation>
    <scope>NUCLEOTIDE SEQUENCE [LARGE SCALE GENOMIC DNA]</scope>
    <source>
        <strain evidence="3 4">TBRC 0563</strain>
    </source>
</reference>
<evidence type="ECO:0000259" key="2">
    <source>
        <dbReference type="Pfam" id="PF01464"/>
    </source>
</evidence>
<name>A0ABV5YPP6_9ACTN</name>
<dbReference type="CDD" id="cd13402">
    <property type="entry name" value="LT_TF-like"/>
    <property type="match status" value="1"/>
</dbReference>